<proteinExistence type="predicted"/>
<keyword evidence="2" id="KW-1185">Reference proteome</keyword>
<evidence type="ECO:0000313" key="1">
    <source>
        <dbReference type="EMBL" id="KAK4677862.1"/>
    </source>
</evidence>
<protein>
    <submittedName>
        <fullName evidence="1">Uncharacterized protein</fullName>
    </submittedName>
</protein>
<accession>A0ABR0ICL8</accession>
<dbReference type="RefSeq" id="XP_062801332.1">
    <property type="nucleotide sequence ID" value="XM_062940382.1"/>
</dbReference>
<name>A0ABR0ICL8_9PEZI</name>
<dbReference type="EMBL" id="JAFFHC010000003">
    <property type="protein sequence ID" value="KAK4677862.1"/>
    <property type="molecule type" value="Genomic_DNA"/>
</dbReference>
<reference evidence="1 2" key="1">
    <citation type="journal article" date="2023" name="bioRxiv">
        <title>High-quality genome assemblies of four members of thePodospora anserinaspecies complex.</title>
        <authorList>
            <person name="Ament-Velasquez S.L."/>
            <person name="Vogan A.A."/>
            <person name="Wallerman O."/>
            <person name="Hartmann F."/>
            <person name="Gautier V."/>
            <person name="Silar P."/>
            <person name="Giraud T."/>
            <person name="Johannesson H."/>
        </authorList>
    </citation>
    <scope>NUCLEOTIDE SEQUENCE [LARGE SCALE GENOMIC DNA]</scope>
    <source>
        <strain evidence="1 2">CBS 124.78</strain>
    </source>
</reference>
<dbReference type="Proteomes" id="UP001323617">
    <property type="component" value="Unassembled WGS sequence"/>
</dbReference>
<sequence>MPVSASIDIYHDFFCSSLADRLCTNSIEYNGKRSDSQALMGQIHPGKSTKEDFKQNPMAGIYSPLVDDLPHYEPLIPLPAAAKTRRGRWPRKLHPPIPLAISPFRIS</sequence>
<organism evidence="1 2">
    <name type="scientific">Podospora pseudoanserina</name>
    <dbReference type="NCBI Taxonomy" id="2609844"/>
    <lineage>
        <taxon>Eukaryota</taxon>
        <taxon>Fungi</taxon>
        <taxon>Dikarya</taxon>
        <taxon>Ascomycota</taxon>
        <taxon>Pezizomycotina</taxon>
        <taxon>Sordariomycetes</taxon>
        <taxon>Sordariomycetidae</taxon>
        <taxon>Sordariales</taxon>
        <taxon>Podosporaceae</taxon>
        <taxon>Podospora</taxon>
    </lineage>
</organism>
<dbReference type="GeneID" id="87960945"/>
<gene>
    <name evidence="1" type="ORF">QC764_0049250</name>
</gene>
<comment type="caution">
    <text evidence="1">The sequence shown here is derived from an EMBL/GenBank/DDBJ whole genome shotgun (WGS) entry which is preliminary data.</text>
</comment>
<evidence type="ECO:0000313" key="2">
    <source>
        <dbReference type="Proteomes" id="UP001323617"/>
    </source>
</evidence>